<feature type="transmembrane region" description="Helical" evidence="1">
    <location>
        <begin position="37"/>
        <end position="58"/>
    </location>
</feature>
<accession>A0A1G2HX92</accession>
<keyword evidence="1" id="KW-0472">Membrane</keyword>
<dbReference type="EMBL" id="MHOR01000023">
    <property type="protein sequence ID" value="OGZ66841.1"/>
    <property type="molecule type" value="Genomic_DNA"/>
</dbReference>
<name>A0A1G2HX92_9BACT</name>
<evidence type="ECO:0000313" key="2">
    <source>
        <dbReference type="EMBL" id="OGZ66841.1"/>
    </source>
</evidence>
<dbReference type="AlphaFoldDB" id="A0A1G2HX92"/>
<comment type="caution">
    <text evidence="2">The sequence shown here is derived from an EMBL/GenBank/DDBJ whole genome shotgun (WGS) entry which is preliminary data.</text>
</comment>
<gene>
    <name evidence="2" type="ORF">A3C58_01185</name>
</gene>
<reference evidence="2 3" key="1">
    <citation type="journal article" date="2016" name="Nat. Commun.">
        <title>Thousands of microbial genomes shed light on interconnected biogeochemical processes in an aquifer system.</title>
        <authorList>
            <person name="Anantharaman K."/>
            <person name="Brown C.T."/>
            <person name="Hug L.A."/>
            <person name="Sharon I."/>
            <person name="Castelle C.J."/>
            <person name="Probst A.J."/>
            <person name="Thomas B.C."/>
            <person name="Singh A."/>
            <person name="Wilkins M.J."/>
            <person name="Karaoz U."/>
            <person name="Brodie E.L."/>
            <person name="Williams K.H."/>
            <person name="Hubbard S.S."/>
            <person name="Banfield J.F."/>
        </authorList>
    </citation>
    <scope>NUCLEOTIDE SEQUENCE [LARGE SCALE GENOMIC DNA]</scope>
</reference>
<evidence type="ECO:0000256" key="1">
    <source>
        <dbReference type="SAM" id="Phobius"/>
    </source>
</evidence>
<evidence type="ECO:0000313" key="3">
    <source>
        <dbReference type="Proteomes" id="UP000178380"/>
    </source>
</evidence>
<feature type="transmembrane region" description="Helical" evidence="1">
    <location>
        <begin position="9"/>
        <end position="31"/>
    </location>
</feature>
<keyword evidence="1" id="KW-0812">Transmembrane</keyword>
<dbReference type="STRING" id="1802205.A3C58_01185"/>
<organism evidence="2 3">
    <name type="scientific">Candidatus Staskawiczbacteria bacterium RIFCSPHIGHO2_02_FULL_34_10</name>
    <dbReference type="NCBI Taxonomy" id="1802205"/>
    <lineage>
        <taxon>Bacteria</taxon>
        <taxon>Candidatus Staskawicziibacteriota</taxon>
    </lineage>
</organism>
<protein>
    <submittedName>
        <fullName evidence="2">Uncharacterized protein</fullName>
    </submittedName>
</protein>
<dbReference type="Proteomes" id="UP000178380">
    <property type="component" value="Unassembled WGS sequence"/>
</dbReference>
<sequence>MTQEKKDDLFMLALAIFTVLAAAGMALYSILEKQYGIAVIPLTVIFLFVMTPVVFAYHDSLEKEAKKRQEEESERNRSL</sequence>
<keyword evidence="1" id="KW-1133">Transmembrane helix</keyword>
<proteinExistence type="predicted"/>